<keyword evidence="8" id="KW-0969">Cilium</keyword>
<evidence type="ECO:0000256" key="6">
    <source>
        <dbReference type="SAM" id="Phobius"/>
    </source>
</evidence>
<keyword evidence="5 6" id="KW-0472">Membrane</keyword>
<dbReference type="InterPro" id="IPR022781">
    <property type="entry name" value="Flagellar_biosynth_FliO"/>
</dbReference>
<name>A0A7M2Z290_9ACTN</name>
<reference evidence="8 9" key="1">
    <citation type="submission" date="2018-07" db="EMBL/GenBank/DDBJ databases">
        <title>High-quality-draft genome sequence of Gaiella occulta.</title>
        <authorList>
            <person name="Severino R."/>
            <person name="Froufe H.J.C."/>
            <person name="Rainey F.A."/>
            <person name="Barroso C."/>
            <person name="Albuquerque L."/>
            <person name="Lobo-Da-Cunha A."/>
            <person name="Da Costa M.S."/>
            <person name="Egas C."/>
        </authorList>
    </citation>
    <scope>NUCLEOTIDE SEQUENCE [LARGE SCALE GENOMIC DNA]</scope>
    <source>
        <strain evidence="8 9">F2-233</strain>
    </source>
</reference>
<keyword evidence="3 6" id="KW-0812">Transmembrane</keyword>
<dbReference type="GO" id="GO:0044781">
    <property type="term" value="P:bacterial-type flagellum organization"/>
    <property type="evidence" value="ECO:0007669"/>
    <property type="project" value="InterPro"/>
</dbReference>
<dbReference type="InterPro" id="IPR006311">
    <property type="entry name" value="TAT_signal"/>
</dbReference>
<keyword evidence="7" id="KW-0732">Signal</keyword>
<sequence>MAIRRCSESRRMYVLRALVACLAAAAAGAPAALAAGEQTPLNLPEPEGSAGAGAASSAGAGLMRLFVGMLVIVGLVLAVRWVLKTYARGKFPGLAAAADAIEVLASKPLAPNRTLYVVRLGGETLLIGSTDQAITRLRTIPPEDALRLFPPARDGFGGSLDAALAAPQSSPARPRTQWGGFDRLLAHLRALTVRRG</sequence>
<gene>
    <name evidence="8" type="ORF">Gocc_0413</name>
</gene>
<evidence type="ECO:0000256" key="7">
    <source>
        <dbReference type="SAM" id="SignalP"/>
    </source>
</evidence>
<dbReference type="Pfam" id="PF04347">
    <property type="entry name" value="FliO"/>
    <property type="match status" value="1"/>
</dbReference>
<keyword evidence="4 6" id="KW-1133">Transmembrane helix</keyword>
<keyword evidence="2" id="KW-1003">Cell membrane</keyword>
<keyword evidence="9" id="KW-1185">Reference proteome</keyword>
<evidence type="ECO:0000313" key="8">
    <source>
        <dbReference type="EMBL" id="RDI75994.1"/>
    </source>
</evidence>
<organism evidence="8 9">
    <name type="scientific">Gaiella occulta</name>
    <dbReference type="NCBI Taxonomy" id="1002870"/>
    <lineage>
        <taxon>Bacteria</taxon>
        <taxon>Bacillati</taxon>
        <taxon>Actinomycetota</taxon>
        <taxon>Thermoleophilia</taxon>
        <taxon>Gaiellales</taxon>
        <taxon>Gaiellaceae</taxon>
        <taxon>Gaiella</taxon>
    </lineage>
</organism>
<dbReference type="AlphaFoldDB" id="A0A7M2Z290"/>
<feature type="signal peptide" evidence="7">
    <location>
        <begin position="1"/>
        <end position="34"/>
    </location>
</feature>
<protein>
    <submittedName>
        <fullName evidence="8">Flagellar biosynthesis protein, FliO</fullName>
    </submittedName>
</protein>
<evidence type="ECO:0000256" key="1">
    <source>
        <dbReference type="ARBA" id="ARBA00004236"/>
    </source>
</evidence>
<feature type="transmembrane region" description="Helical" evidence="6">
    <location>
        <begin position="58"/>
        <end position="83"/>
    </location>
</feature>
<accession>A0A7M2Z290</accession>
<dbReference type="EMBL" id="QQZY01000001">
    <property type="protein sequence ID" value="RDI75994.1"/>
    <property type="molecule type" value="Genomic_DNA"/>
</dbReference>
<keyword evidence="8" id="KW-0966">Cell projection</keyword>
<keyword evidence="8" id="KW-0282">Flagellum</keyword>
<comment type="subcellular location">
    <subcellularLocation>
        <location evidence="1">Cell membrane</location>
    </subcellularLocation>
</comment>
<dbReference type="GO" id="GO:0016020">
    <property type="term" value="C:membrane"/>
    <property type="evidence" value="ECO:0007669"/>
    <property type="project" value="InterPro"/>
</dbReference>
<dbReference type="PROSITE" id="PS51318">
    <property type="entry name" value="TAT"/>
    <property type="match status" value="1"/>
</dbReference>
<evidence type="ECO:0000313" key="9">
    <source>
        <dbReference type="Proteomes" id="UP000254134"/>
    </source>
</evidence>
<dbReference type="OrthoDB" id="5191841at2"/>
<comment type="caution">
    <text evidence="8">The sequence shown here is derived from an EMBL/GenBank/DDBJ whole genome shotgun (WGS) entry which is preliminary data.</text>
</comment>
<evidence type="ECO:0000256" key="3">
    <source>
        <dbReference type="ARBA" id="ARBA00022692"/>
    </source>
</evidence>
<dbReference type="RefSeq" id="WP_114794861.1">
    <property type="nucleotide sequence ID" value="NZ_QQZY01000001.1"/>
</dbReference>
<evidence type="ECO:0000256" key="2">
    <source>
        <dbReference type="ARBA" id="ARBA00022475"/>
    </source>
</evidence>
<evidence type="ECO:0000256" key="5">
    <source>
        <dbReference type="ARBA" id="ARBA00023136"/>
    </source>
</evidence>
<reference evidence="9" key="2">
    <citation type="journal article" date="2019" name="MicrobiologyOpen">
        <title>High-quality draft genome sequence of Gaiella occulta isolated from a 150 meter deep mineral water borehole and comparison with the genome sequences of other deep-branching lineages of the phylum Actinobacteria.</title>
        <authorList>
            <person name="Severino R."/>
            <person name="Froufe H.J.C."/>
            <person name="Barroso C."/>
            <person name="Albuquerque L."/>
            <person name="Lobo-da-Cunha A."/>
            <person name="da Costa M.S."/>
            <person name="Egas C."/>
        </authorList>
    </citation>
    <scope>NUCLEOTIDE SEQUENCE [LARGE SCALE GENOMIC DNA]</scope>
    <source>
        <strain evidence="9">F2-233</strain>
    </source>
</reference>
<proteinExistence type="predicted"/>
<dbReference type="Proteomes" id="UP000254134">
    <property type="component" value="Unassembled WGS sequence"/>
</dbReference>
<feature type="chain" id="PRO_5029661713" evidence="7">
    <location>
        <begin position="35"/>
        <end position="196"/>
    </location>
</feature>
<evidence type="ECO:0000256" key="4">
    <source>
        <dbReference type="ARBA" id="ARBA00022989"/>
    </source>
</evidence>